<gene>
    <name evidence="2" type="ORF">UFOVP526_6</name>
</gene>
<evidence type="ECO:0000256" key="1">
    <source>
        <dbReference type="SAM" id="Phobius"/>
    </source>
</evidence>
<protein>
    <submittedName>
        <fullName evidence="2">Uncharacterized protein</fullName>
    </submittedName>
</protein>
<proteinExistence type="predicted"/>
<reference evidence="2" key="1">
    <citation type="submission" date="2020-04" db="EMBL/GenBank/DDBJ databases">
        <authorList>
            <person name="Chiriac C."/>
            <person name="Salcher M."/>
            <person name="Ghai R."/>
            <person name="Kavagutti S V."/>
        </authorList>
    </citation>
    <scope>NUCLEOTIDE SEQUENCE</scope>
</reference>
<accession>A0A6J5MTW1</accession>
<keyword evidence="1" id="KW-0812">Transmembrane</keyword>
<evidence type="ECO:0000313" key="2">
    <source>
        <dbReference type="EMBL" id="CAB4148486.1"/>
    </source>
</evidence>
<name>A0A6J5MTW1_9CAUD</name>
<feature type="transmembrane region" description="Helical" evidence="1">
    <location>
        <begin position="40"/>
        <end position="59"/>
    </location>
</feature>
<keyword evidence="1" id="KW-0472">Membrane</keyword>
<keyword evidence="1" id="KW-1133">Transmembrane helix</keyword>
<feature type="transmembrane region" description="Helical" evidence="1">
    <location>
        <begin position="12"/>
        <end position="34"/>
    </location>
</feature>
<dbReference type="EMBL" id="LR796498">
    <property type="protein sequence ID" value="CAB4148486.1"/>
    <property type="molecule type" value="Genomic_DNA"/>
</dbReference>
<organism evidence="2">
    <name type="scientific">uncultured Caudovirales phage</name>
    <dbReference type="NCBI Taxonomy" id="2100421"/>
    <lineage>
        <taxon>Viruses</taxon>
        <taxon>Duplodnaviria</taxon>
        <taxon>Heunggongvirae</taxon>
        <taxon>Uroviricota</taxon>
        <taxon>Caudoviricetes</taxon>
        <taxon>Peduoviridae</taxon>
        <taxon>Maltschvirus</taxon>
        <taxon>Maltschvirus maltsch</taxon>
    </lineage>
</organism>
<sequence>MNMQVVKDVATRLVALFVSSSLGIITGTGVIQAFTDKVNVPMWFQALQAGGAAVALVVYDLSKSLTDGKLTKDEIDKAFGVDRSKHNA</sequence>